<dbReference type="OrthoDB" id="3531385at2"/>
<sequence length="162" mass="17194">MNLKDAALPAAVLRVLEERVKAARQQANVNVIESGDPEDRVTAVHNGRKLGSVSISKGRQSARVSDPERFARWIAEHYPAEVEHKPVVREAFLKAVLDASKKAGEGATPDGTLDVPGVEIYEGEPYVTVRLTHEAAEIVAEMVCTGAVSLDGGMPAVTGGVA</sequence>
<protein>
    <submittedName>
        <fullName evidence="1">Uncharacterized protein</fullName>
    </submittedName>
</protein>
<gene>
    <name evidence="1" type="ORF">SAMN05216215_110713</name>
</gene>
<dbReference type="AlphaFoldDB" id="A0A1H3U4E5"/>
<reference evidence="2" key="1">
    <citation type="submission" date="2016-10" db="EMBL/GenBank/DDBJ databases">
        <authorList>
            <person name="Varghese N."/>
            <person name="Submissions S."/>
        </authorList>
    </citation>
    <scope>NUCLEOTIDE SEQUENCE [LARGE SCALE GENOMIC DNA]</scope>
    <source>
        <strain evidence="2">CGMCC 4.3530</strain>
    </source>
</reference>
<keyword evidence="2" id="KW-1185">Reference proteome</keyword>
<evidence type="ECO:0000313" key="1">
    <source>
        <dbReference type="EMBL" id="SDZ57232.1"/>
    </source>
</evidence>
<dbReference type="Proteomes" id="UP000199529">
    <property type="component" value="Unassembled WGS sequence"/>
</dbReference>
<dbReference type="RefSeq" id="WP_143061370.1">
    <property type="nucleotide sequence ID" value="NZ_FNOK01000107.1"/>
</dbReference>
<dbReference type="EMBL" id="FNOK01000107">
    <property type="protein sequence ID" value="SDZ57232.1"/>
    <property type="molecule type" value="Genomic_DNA"/>
</dbReference>
<dbReference type="STRING" id="418495.SAMN05216215_110713"/>
<proteinExistence type="predicted"/>
<organism evidence="1 2">
    <name type="scientific">Saccharopolyspora shandongensis</name>
    <dbReference type="NCBI Taxonomy" id="418495"/>
    <lineage>
        <taxon>Bacteria</taxon>
        <taxon>Bacillati</taxon>
        <taxon>Actinomycetota</taxon>
        <taxon>Actinomycetes</taxon>
        <taxon>Pseudonocardiales</taxon>
        <taxon>Pseudonocardiaceae</taxon>
        <taxon>Saccharopolyspora</taxon>
    </lineage>
</organism>
<accession>A0A1H3U4E5</accession>
<name>A0A1H3U4E5_9PSEU</name>
<evidence type="ECO:0000313" key="2">
    <source>
        <dbReference type="Proteomes" id="UP000199529"/>
    </source>
</evidence>